<keyword evidence="1" id="KW-0812">Transmembrane</keyword>
<dbReference type="EMBL" id="JACJJW010000012">
    <property type="protein sequence ID" value="MBM6758269.1"/>
    <property type="molecule type" value="Genomic_DNA"/>
</dbReference>
<gene>
    <name evidence="2" type="ORF">H6A31_06175</name>
</gene>
<dbReference type="Proteomes" id="UP000703295">
    <property type="component" value="Unassembled WGS sequence"/>
</dbReference>
<protein>
    <submittedName>
        <fullName evidence="2">Uncharacterized protein</fullName>
    </submittedName>
</protein>
<name>A0ABS2EV78_9BACE</name>
<comment type="caution">
    <text evidence="2">The sequence shown here is derived from an EMBL/GenBank/DDBJ whole genome shotgun (WGS) entry which is preliminary data.</text>
</comment>
<keyword evidence="1" id="KW-0472">Membrane</keyword>
<evidence type="ECO:0000313" key="3">
    <source>
        <dbReference type="Proteomes" id="UP000703295"/>
    </source>
</evidence>
<evidence type="ECO:0000313" key="2">
    <source>
        <dbReference type="EMBL" id="MBM6758269.1"/>
    </source>
</evidence>
<keyword evidence="1" id="KW-1133">Transmembrane helix</keyword>
<sequence length="126" mass="14772">MKKEETDLLKRCGTENPFTVPEGYFERFTEQLMEQLPEREAQPAPKLTLWTRVKPWVYMAAMFCGLMLSVRMFVGEKQSQSPTATPETTDFTEVPDEYIDPIVNQTMMDDYTLYQYLTDADTEIYK</sequence>
<proteinExistence type="predicted"/>
<evidence type="ECO:0000256" key="1">
    <source>
        <dbReference type="SAM" id="Phobius"/>
    </source>
</evidence>
<accession>A0ABS2EV78</accession>
<feature type="transmembrane region" description="Helical" evidence="1">
    <location>
        <begin position="56"/>
        <end position="74"/>
    </location>
</feature>
<dbReference type="RefSeq" id="WP_204475492.1">
    <property type="nucleotide sequence ID" value="NZ_JACJJW010000012.1"/>
</dbReference>
<organism evidence="2 3">
    <name type="scientific">Bacteroides mediterraneensis</name>
    <dbReference type="NCBI Taxonomy" id="1841856"/>
    <lineage>
        <taxon>Bacteria</taxon>
        <taxon>Pseudomonadati</taxon>
        <taxon>Bacteroidota</taxon>
        <taxon>Bacteroidia</taxon>
        <taxon>Bacteroidales</taxon>
        <taxon>Bacteroidaceae</taxon>
        <taxon>Bacteroides</taxon>
    </lineage>
</organism>
<keyword evidence="3" id="KW-1185">Reference proteome</keyword>
<reference evidence="2 3" key="1">
    <citation type="journal article" date="2021" name="Sci. Rep.">
        <title>The distribution of antibiotic resistance genes in chicken gut microbiota commensals.</title>
        <authorList>
            <person name="Juricova H."/>
            <person name="Matiasovicova J."/>
            <person name="Kubasova T."/>
            <person name="Cejkova D."/>
            <person name="Rychlik I."/>
        </authorList>
    </citation>
    <scope>NUCLEOTIDE SEQUENCE [LARGE SCALE GENOMIC DNA]</scope>
    <source>
        <strain evidence="2 3">An801</strain>
    </source>
</reference>